<comment type="caution">
    <text evidence="2">The sequence shown here is derived from an EMBL/GenBank/DDBJ whole genome shotgun (WGS) entry which is preliminary data.</text>
</comment>
<feature type="transmembrane region" description="Helical" evidence="1">
    <location>
        <begin position="408"/>
        <end position="428"/>
    </location>
</feature>
<accession>A0A0A0IHI8</accession>
<feature type="transmembrane region" description="Helical" evidence="1">
    <location>
        <begin position="274"/>
        <end position="294"/>
    </location>
</feature>
<gene>
    <name evidence="2" type="ORF">Z955_06225</name>
</gene>
<name>A0A0A0IHI8_CLOBO</name>
<dbReference type="AlphaFoldDB" id="A0A0A0IHI8"/>
<feature type="transmembrane region" description="Helical" evidence="1">
    <location>
        <begin position="248"/>
        <end position="267"/>
    </location>
</feature>
<feature type="transmembrane region" description="Helical" evidence="1">
    <location>
        <begin position="68"/>
        <end position="86"/>
    </location>
</feature>
<feature type="transmembrane region" description="Helical" evidence="1">
    <location>
        <begin position="310"/>
        <end position="330"/>
    </location>
</feature>
<feature type="transmembrane region" description="Helical" evidence="1">
    <location>
        <begin position="6"/>
        <end position="27"/>
    </location>
</feature>
<keyword evidence="1" id="KW-0812">Transmembrane</keyword>
<dbReference type="Proteomes" id="UP000030014">
    <property type="component" value="Unassembled WGS sequence"/>
</dbReference>
<evidence type="ECO:0000256" key="1">
    <source>
        <dbReference type="SAM" id="Phobius"/>
    </source>
</evidence>
<organism evidence="2 3">
    <name type="scientific">Clostridium botulinum C/D str. DC5</name>
    <dbReference type="NCBI Taxonomy" id="1443128"/>
    <lineage>
        <taxon>Bacteria</taxon>
        <taxon>Bacillati</taxon>
        <taxon>Bacillota</taxon>
        <taxon>Clostridia</taxon>
        <taxon>Eubacteriales</taxon>
        <taxon>Clostridiaceae</taxon>
        <taxon>Clostridium</taxon>
    </lineage>
</organism>
<keyword evidence="1" id="KW-0472">Membrane</keyword>
<feature type="transmembrane region" description="Helical" evidence="1">
    <location>
        <begin position="34"/>
        <end position="52"/>
    </location>
</feature>
<feature type="transmembrane region" description="Helical" evidence="1">
    <location>
        <begin position="194"/>
        <end position="212"/>
    </location>
</feature>
<proteinExistence type="predicted"/>
<feature type="transmembrane region" description="Helical" evidence="1">
    <location>
        <begin position="448"/>
        <end position="465"/>
    </location>
</feature>
<reference evidence="2 3" key="1">
    <citation type="submission" date="2014-01" db="EMBL/GenBank/DDBJ databases">
        <title>Plasmidome dynamics in the species complex Clostridium novyi sensu lato converts strains of independent lineages into distinctly different pathogens.</title>
        <authorList>
            <person name="Skarin H."/>
            <person name="Segerman B."/>
        </authorList>
    </citation>
    <scope>NUCLEOTIDE SEQUENCE [LARGE SCALE GENOMIC DNA]</scope>
    <source>
        <strain evidence="2 3">DC5</strain>
    </source>
</reference>
<keyword evidence="1" id="KW-1133">Transmembrane helix</keyword>
<sequence>MGEDSMMLTYIHYMYLMIISIIILAIIFRKDVTLICVLGVGLIGIISTHSLLEGIKVMYKATVVSGKHFIDVVVIISIVNSMAKALSDIGADKVIISPIKKFMTNKTSAFFVLGFTNIIMSWLLWPTPAVVFVGAIMVPAAVEAGLPIIWVAVVMSLFGKGVAFSSDFFIQGTPSITARSAGIPNTFKIIKASFPFWLVMSAVTILTTFFIMKKDTEYSQIKKDTEKEIFEDLLDKTTDNAKSKGAKIVSVATILGFVVDIIIMSFLKISGDEATALIGSTSILILILTCYINYKFENTFEHFTHYVRDGFIFGMKVFSPIIIIGALFFLGSKNTAQEILGPNATGLLTDIGMYVSRRIHLSNITAIVVQGFTSILLGISGSGVGGIPLVGTLADTFSKAIDIDLAKIAAFGQVITVWIGGGTIIPWSVLPVSSICDVSPFELARKNLIPVIVGVIVTFLFALVWI</sequence>
<dbReference type="EMBL" id="JDRY01000031">
    <property type="protein sequence ID" value="KGM99686.1"/>
    <property type="molecule type" value="Genomic_DNA"/>
</dbReference>
<evidence type="ECO:0000313" key="3">
    <source>
        <dbReference type="Proteomes" id="UP000030014"/>
    </source>
</evidence>
<protein>
    <submittedName>
        <fullName evidence="2">Membrane protein</fullName>
    </submittedName>
</protein>
<evidence type="ECO:0000313" key="2">
    <source>
        <dbReference type="EMBL" id="KGM99686.1"/>
    </source>
</evidence>
<feature type="transmembrane region" description="Helical" evidence="1">
    <location>
        <begin position="107"/>
        <end position="125"/>
    </location>
</feature>